<comment type="caution">
    <text evidence="1">The sequence shown here is derived from an EMBL/GenBank/DDBJ whole genome shotgun (WGS) entry which is preliminary data.</text>
</comment>
<sequence length="99" mass="11016">MTYVIFEVKSEDVGKINNITKDDLVSRQSILTRDSNSLGIDGDASYLKIEGSKDGIKKAEELAKEQKFKKLDAKKAEKINKKIEEQEDSAASGMGMIFD</sequence>
<reference evidence="1" key="1">
    <citation type="journal article" date="2014" name="Front. Microbiol.">
        <title>High frequency of phylogenetically diverse reductive dehalogenase-homologous genes in deep subseafloor sedimentary metagenomes.</title>
        <authorList>
            <person name="Kawai M."/>
            <person name="Futagami T."/>
            <person name="Toyoda A."/>
            <person name="Takaki Y."/>
            <person name="Nishi S."/>
            <person name="Hori S."/>
            <person name="Arai W."/>
            <person name="Tsubouchi T."/>
            <person name="Morono Y."/>
            <person name="Uchiyama I."/>
            <person name="Ito T."/>
            <person name="Fujiyama A."/>
            <person name="Inagaki F."/>
            <person name="Takami H."/>
        </authorList>
    </citation>
    <scope>NUCLEOTIDE SEQUENCE</scope>
    <source>
        <strain evidence="1">Expedition CK06-06</strain>
    </source>
</reference>
<dbReference type="AlphaFoldDB" id="X0URH0"/>
<gene>
    <name evidence="1" type="ORF">S01H1_36105</name>
</gene>
<dbReference type="EMBL" id="BARS01022594">
    <property type="protein sequence ID" value="GAG01842.1"/>
    <property type="molecule type" value="Genomic_DNA"/>
</dbReference>
<protein>
    <submittedName>
        <fullName evidence="1">Uncharacterized protein</fullName>
    </submittedName>
</protein>
<name>X0URH0_9ZZZZ</name>
<organism evidence="1">
    <name type="scientific">marine sediment metagenome</name>
    <dbReference type="NCBI Taxonomy" id="412755"/>
    <lineage>
        <taxon>unclassified sequences</taxon>
        <taxon>metagenomes</taxon>
        <taxon>ecological metagenomes</taxon>
    </lineage>
</organism>
<evidence type="ECO:0000313" key="1">
    <source>
        <dbReference type="EMBL" id="GAG01842.1"/>
    </source>
</evidence>
<accession>X0URH0</accession>
<proteinExistence type="predicted"/>